<evidence type="ECO:0008006" key="4">
    <source>
        <dbReference type="Google" id="ProtNLM"/>
    </source>
</evidence>
<organism evidence="2 3">
    <name type="scientific">Brevundimonas viscosa</name>
    <dbReference type="NCBI Taxonomy" id="871741"/>
    <lineage>
        <taxon>Bacteria</taxon>
        <taxon>Pseudomonadati</taxon>
        <taxon>Pseudomonadota</taxon>
        <taxon>Alphaproteobacteria</taxon>
        <taxon>Caulobacterales</taxon>
        <taxon>Caulobacteraceae</taxon>
        <taxon>Brevundimonas</taxon>
    </lineage>
</organism>
<evidence type="ECO:0000256" key="1">
    <source>
        <dbReference type="SAM" id="MobiDB-lite"/>
    </source>
</evidence>
<evidence type="ECO:0000313" key="2">
    <source>
        <dbReference type="EMBL" id="SFS90762.1"/>
    </source>
</evidence>
<reference evidence="3" key="1">
    <citation type="submission" date="2016-10" db="EMBL/GenBank/DDBJ databases">
        <authorList>
            <person name="Varghese N."/>
            <person name="Submissions S."/>
        </authorList>
    </citation>
    <scope>NUCLEOTIDE SEQUENCE [LARGE SCALE GENOMIC DNA]</scope>
    <source>
        <strain evidence="3">CGMCC 1.10683</strain>
    </source>
</reference>
<gene>
    <name evidence="2" type="ORF">SAMN05192570_0203</name>
</gene>
<dbReference type="STRING" id="871741.SAMN05192570_0203"/>
<feature type="region of interest" description="Disordered" evidence="1">
    <location>
        <begin position="71"/>
        <end position="92"/>
    </location>
</feature>
<sequence>MPTRTHLDDADILLTRKEASRELAALGIRRSPGTLAKIYSTGSNGPPCVHLGRTPYYPRSLLHAWVRRQLTAPRASSREPRRPGGWPVAPAS</sequence>
<dbReference type="Proteomes" id="UP000198788">
    <property type="component" value="Unassembled WGS sequence"/>
</dbReference>
<dbReference type="RefSeq" id="WP_177221919.1">
    <property type="nucleotide sequence ID" value="NZ_FOZV01000013.1"/>
</dbReference>
<proteinExistence type="predicted"/>
<dbReference type="AlphaFoldDB" id="A0A1I6TNF4"/>
<dbReference type="EMBL" id="FOZV01000013">
    <property type="protein sequence ID" value="SFS90762.1"/>
    <property type="molecule type" value="Genomic_DNA"/>
</dbReference>
<accession>A0A1I6TNF4</accession>
<evidence type="ECO:0000313" key="3">
    <source>
        <dbReference type="Proteomes" id="UP000198788"/>
    </source>
</evidence>
<name>A0A1I6TNF4_9CAUL</name>
<protein>
    <recommendedName>
        <fullName evidence="4">DNA-binding protein</fullName>
    </recommendedName>
</protein>
<keyword evidence="3" id="KW-1185">Reference proteome</keyword>